<comment type="caution">
    <text evidence="3">The sequence shown here is derived from an EMBL/GenBank/DDBJ whole genome shotgun (WGS) entry which is preliminary data.</text>
</comment>
<reference evidence="3 4" key="1">
    <citation type="submission" date="2020-07" db="EMBL/GenBank/DDBJ databases">
        <title>Sequencing the genomes of 1000 actinobacteria strains.</title>
        <authorList>
            <person name="Klenk H.-P."/>
        </authorList>
    </citation>
    <scope>NUCLEOTIDE SEQUENCE [LARGE SCALE GENOMIC DNA]</scope>
    <source>
        <strain evidence="3 4">DSM 100723</strain>
    </source>
</reference>
<dbReference type="AlphaFoldDB" id="A0A7W3P5T2"/>
<sequence length="231" mass="24158">MDEPTVDNRGLRAGHRDRDAVVDLLREAAAEGRIDLEELDQRIGSALSARTFGELDDLVVDLTDDLPSRSGLPGVPSTAPRSAVPARVPGPPAPHAAGYSAEDPLRLDGGMSSEKRDGVWTVPPFLAINQGFGSVKLNCLAAVAAAPTIMVELTPGAGSVLIILPEGWAADLDRVNKAWGSKSVEVASQPAPGCPVLVFRGSVGFGSVRVRYGRPGELRRAEQSRAALGPA</sequence>
<feature type="region of interest" description="Disordered" evidence="1">
    <location>
        <begin position="67"/>
        <end position="112"/>
    </location>
</feature>
<dbReference type="InterPro" id="IPR012551">
    <property type="entry name" value="DUF1707_SHOCT-like"/>
</dbReference>
<name>A0A7W3P5T2_9ACTN</name>
<evidence type="ECO:0000256" key="1">
    <source>
        <dbReference type="SAM" id="MobiDB-lite"/>
    </source>
</evidence>
<keyword evidence="4" id="KW-1185">Reference proteome</keyword>
<protein>
    <recommendedName>
        <fullName evidence="2">DUF1707 domain-containing protein</fullName>
    </recommendedName>
</protein>
<gene>
    <name evidence="3" type="ORF">FHX74_001795</name>
</gene>
<organism evidence="3 4">
    <name type="scientific">Microlunatus kandeliicorticis</name>
    <dbReference type="NCBI Taxonomy" id="1759536"/>
    <lineage>
        <taxon>Bacteria</taxon>
        <taxon>Bacillati</taxon>
        <taxon>Actinomycetota</taxon>
        <taxon>Actinomycetes</taxon>
        <taxon>Propionibacteriales</taxon>
        <taxon>Propionibacteriaceae</taxon>
        <taxon>Microlunatus</taxon>
    </lineage>
</organism>
<dbReference type="Pfam" id="PF08044">
    <property type="entry name" value="DUF1707"/>
    <property type="match status" value="1"/>
</dbReference>
<accession>A0A7W3P5T2</accession>
<dbReference type="EMBL" id="JACGWT010000002">
    <property type="protein sequence ID" value="MBA8794190.1"/>
    <property type="molecule type" value="Genomic_DNA"/>
</dbReference>
<proteinExistence type="predicted"/>
<evidence type="ECO:0000313" key="3">
    <source>
        <dbReference type="EMBL" id="MBA8794190.1"/>
    </source>
</evidence>
<feature type="domain" description="DUF1707" evidence="2">
    <location>
        <begin position="11"/>
        <end position="62"/>
    </location>
</feature>
<dbReference type="Proteomes" id="UP000523079">
    <property type="component" value="Unassembled WGS sequence"/>
</dbReference>
<dbReference type="PANTHER" id="PTHR40763">
    <property type="entry name" value="MEMBRANE PROTEIN-RELATED"/>
    <property type="match status" value="1"/>
</dbReference>
<dbReference type="RefSeq" id="WP_182559693.1">
    <property type="nucleotide sequence ID" value="NZ_JACGWT010000002.1"/>
</dbReference>
<dbReference type="PANTHER" id="PTHR40763:SF5">
    <property type="entry name" value="MEMBRANE PROTEIN"/>
    <property type="match status" value="1"/>
</dbReference>
<evidence type="ECO:0000259" key="2">
    <source>
        <dbReference type="Pfam" id="PF08044"/>
    </source>
</evidence>
<evidence type="ECO:0000313" key="4">
    <source>
        <dbReference type="Proteomes" id="UP000523079"/>
    </source>
</evidence>